<evidence type="ECO:0000313" key="5">
    <source>
        <dbReference type="Proteomes" id="UP000032142"/>
    </source>
</evidence>
<dbReference type="PANTHER" id="PTHR21450:SF3">
    <property type="entry name" value="DUF630 FAMILY PROTEIN (DUF630 AND DUF632)"/>
    <property type="match status" value="1"/>
</dbReference>
<dbReference type="InterPro" id="IPR006867">
    <property type="entry name" value="DUF632"/>
</dbReference>
<feature type="domain" description="DUF632" evidence="2">
    <location>
        <begin position="325"/>
        <end position="643"/>
    </location>
</feature>
<dbReference type="Pfam" id="PF04783">
    <property type="entry name" value="DUF630"/>
    <property type="match status" value="1"/>
</dbReference>
<evidence type="ECO:0000259" key="3">
    <source>
        <dbReference type="Pfam" id="PF04783"/>
    </source>
</evidence>
<dbReference type="Pfam" id="PF04782">
    <property type="entry name" value="DUF632"/>
    <property type="match status" value="1"/>
</dbReference>
<accession>A0A0B0MMS0</accession>
<feature type="region of interest" description="Disordered" evidence="1">
    <location>
        <begin position="209"/>
        <end position="232"/>
    </location>
</feature>
<protein>
    <submittedName>
        <fullName evidence="4">Uncharacterized protein</fullName>
    </submittedName>
</protein>
<name>A0A0B0MMS0_GOSAR</name>
<dbReference type="InterPro" id="IPR006868">
    <property type="entry name" value="DUF630"/>
</dbReference>
<evidence type="ECO:0000313" key="4">
    <source>
        <dbReference type="EMBL" id="KHG01672.1"/>
    </source>
</evidence>
<feature type="compositionally biased region" description="Acidic residues" evidence="1">
    <location>
        <begin position="211"/>
        <end position="224"/>
    </location>
</feature>
<feature type="domain" description="DUF630" evidence="3">
    <location>
        <begin position="1"/>
        <end position="59"/>
    </location>
</feature>
<dbReference type="PANTHER" id="PTHR21450">
    <property type="entry name" value="PROTEIN ALTERED PHOSPHATE STARVATION RESPONSE 1"/>
    <property type="match status" value="1"/>
</dbReference>
<dbReference type="EMBL" id="JRRC01208910">
    <property type="protein sequence ID" value="KHG01672.1"/>
    <property type="molecule type" value="Genomic_DNA"/>
</dbReference>
<organism evidence="4 5">
    <name type="scientific">Gossypium arboreum</name>
    <name type="common">Tree cotton</name>
    <name type="synonym">Gossypium nanking</name>
    <dbReference type="NCBI Taxonomy" id="29729"/>
    <lineage>
        <taxon>Eukaryota</taxon>
        <taxon>Viridiplantae</taxon>
        <taxon>Streptophyta</taxon>
        <taxon>Embryophyta</taxon>
        <taxon>Tracheophyta</taxon>
        <taxon>Spermatophyta</taxon>
        <taxon>Magnoliopsida</taxon>
        <taxon>eudicotyledons</taxon>
        <taxon>Gunneridae</taxon>
        <taxon>Pentapetalae</taxon>
        <taxon>rosids</taxon>
        <taxon>malvids</taxon>
        <taxon>Malvales</taxon>
        <taxon>Malvaceae</taxon>
        <taxon>Malvoideae</taxon>
        <taxon>Gossypium</taxon>
    </lineage>
</organism>
<proteinExistence type="predicted"/>
<keyword evidence="5" id="KW-1185">Reference proteome</keyword>
<evidence type="ECO:0000259" key="2">
    <source>
        <dbReference type="Pfam" id="PF04782"/>
    </source>
</evidence>
<comment type="caution">
    <text evidence="4">The sequence shown here is derived from an EMBL/GenBank/DDBJ whole genome shotgun (WGS) entry which is preliminary data.</text>
</comment>
<evidence type="ECO:0000256" key="1">
    <source>
        <dbReference type="SAM" id="MobiDB-lite"/>
    </source>
</evidence>
<dbReference type="AlphaFoldDB" id="A0A0B0MMS0"/>
<gene>
    <name evidence="4" type="ORF">F383_23132</name>
</gene>
<dbReference type="Proteomes" id="UP000032142">
    <property type="component" value="Unassembled WGS sequence"/>
</dbReference>
<sequence>MGCSTSKLDDEEAVQLCKDRKNFIKQAVEQRTRFATGHLAYIQSLKRVSAALRDYVEGDECHEFLLDSFITPPFTPVKKGSPGFISIQSNPKSTLKVSYLRSGGNPAVAVEERPQSPETVRVQAYSPVHHYGMDGIFAMQSSPMNNSSFFTYSPNNRPNIPPPSPQSSQWDFFWNPFSSLDYYGYPNRSSLDQAVMDDDVRGLRQVREEEGIPDLEEDETEHEESENKVNSVEEKAKIHTNYNREEVTVEDVDEDDEDEEEIDMAETEHDVKDVQPQRKVSVEVVGSQTAGQVEVSNKETAVGSSEAKEETPGFTVYVNRRPTSMAEVINDLAAQFMVACDAASEVSGMLEASRAQYSSTSNELTGMKMLNPVALLRSASSRSSSSRFLMNSSSSREAGYESSSSVSEESCMFHGSHQSTLDRLYAWEKKLYEEVKSGEKTRIAYEKKSRQLRNQDVKGDDPSVVDKTRAAIRDLHTQMKVSIHSVEAISKRIETLRDEELQPQLLELVHGLARMWKVMAECHQAQKRTLDEAKLLLAGAPSKLEAKRQSSISAAANLEAELRNWRACFESWIFSQRSYLRALSGWLLRCLRPDPDTSKLPFSPCRSSGTLVIFGLCIQWSRFLDATRETPVLDGIDFFAAGMGSLYSQQLREESRVGSKRFAPGENMELVNIDEVGDVMTTEKFSDVAVRVLCAGMSVAMSSLSEFAISSADGYAELISKLPQTSNGSGM</sequence>
<reference evidence="5" key="1">
    <citation type="submission" date="2014-09" db="EMBL/GenBank/DDBJ databases">
        <authorList>
            <person name="Mudge J."/>
            <person name="Ramaraj T."/>
            <person name="Lindquist I.E."/>
            <person name="Bharti A.K."/>
            <person name="Sundararajan A."/>
            <person name="Cameron C.T."/>
            <person name="Woodward J.E."/>
            <person name="May G.D."/>
            <person name="Brubaker C."/>
            <person name="Broadhvest J."/>
            <person name="Wilkins T.A."/>
        </authorList>
    </citation>
    <scope>NUCLEOTIDE SEQUENCE</scope>
    <source>
        <strain evidence="5">cv. AKA8401</strain>
    </source>
</reference>